<dbReference type="Pfam" id="PF07859">
    <property type="entry name" value="Abhydrolase_3"/>
    <property type="match status" value="1"/>
</dbReference>
<proteinExistence type="predicted"/>
<dbReference type="EMBL" id="JADNYJ010000307">
    <property type="protein sequence ID" value="KAF8871424.1"/>
    <property type="molecule type" value="Genomic_DNA"/>
</dbReference>
<dbReference type="Proteomes" id="UP000724874">
    <property type="component" value="Unassembled WGS sequence"/>
</dbReference>
<protein>
    <submittedName>
        <fullName evidence="4">Alpha/Beta hydrolase protein</fullName>
    </submittedName>
</protein>
<keyword evidence="5" id="KW-1185">Reference proteome</keyword>
<evidence type="ECO:0000313" key="5">
    <source>
        <dbReference type="Proteomes" id="UP000724874"/>
    </source>
</evidence>
<dbReference type="GO" id="GO:0016787">
    <property type="term" value="F:hydrolase activity"/>
    <property type="evidence" value="ECO:0007669"/>
    <property type="project" value="UniProtKB-KW"/>
</dbReference>
<evidence type="ECO:0000259" key="3">
    <source>
        <dbReference type="Pfam" id="PF07859"/>
    </source>
</evidence>
<evidence type="ECO:0000256" key="2">
    <source>
        <dbReference type="SAM" id="Phobius"/>
    </source>
</evidence>
<reference evidence="4" key="1">
    <citation type="submission" date="2020-11" db="EMBL/GenBank/DDBJ databases">
        <authorList>
            <consortium name="DOE Joint Genome Institute"/>
            <person name="Ahrendt S."/>
            <person name="Riley R."/>
            <person name="Andreopoulos W."/>
            <person name="LaButti K."/>
            <person name="Pangilinan J."/>
            <person name="Ruiz-duenas F.J."/>
            <person name="Barrasa J.M."/>
            <person name="Sanchez-Garcia M."/>
            <person name="Camarero S."/>
            <person name="Miyauchi S."/>
            <person name="Serrano A."/>
            <person name="Linde D."/>
            <person name="Babiker R."/>
            <person name="Drula E."/>
            <person name="Ayuso-Fernandez I."/>
            <person name="Pacheco R."/>
            <person name="Padilla G."/>
            <person name="Ferreira P."/>
            <person name="Barriuso J."/>
            <person name="Kellner H."/>
            <person name="Castanera R."/>
            <person name="Alfaro M."/>
            <person name="Ramirez L."/>
            <person name="Pisabarro A.G."/>
            <person name="Kuo A."/>
            <person name="Tritt A."/>
            <person name="Lipzen A."/>
            <person name="He G."/>
            <person name="Yan M."/>
            <person name="Ng V."/>
            <person name="Cullen D."/>
            <person name="Martin F."/>
            <person name="Rosso M.-N."/>
            <person name="Henrissat B."/>
            <person name="Hibbett D."/>
            <person name="Martinez A.T."/>
            <person name="Grigoriev I.V."/>
        </authorList>
    </citation>
    <scope>NUCLEOTIDE SEQUENCE</scope>
    <source>
        <strain evidence="4">AH 44721</strain>
    </source>
</reference>
<keyword evidence="2" id="KW-1133">Transmembrane helix</keyword>
<dbReference type="PANTHER" id="PTHR48081">
    <property type="entry name" value="AB HYDROLASE SUPERFAMILY PROTEIN C4A8.06C"/>
    <property type="match status" value="1"/>
</dbReference>
<name>A0A9P5TGC4_GYMJU</name>
<keyword evidence="1 4" id="KW-0378">Hydrolase</keyword>
<feature type="domain" description="Alpha/beta hydrolase fold-3" evidence="3">
    <location>
        <begin position="117"/>
        <end position="342"/>
    </location>
</feature>
<dbReference type="AlphaFoldDB" id="A0A9P5TGC4"/>
<comment type="caution">
    <text evidence="4">The sequence shown here is derived from an EMBL/GenBank/DDBJ whole genome shotgun (WGS) entry which is preliminary data.</text>
</comment>
<organism evidence="4 5">
    <name type="scientific">Gymnopilus junonius</name>
    <name type="common">Spectacular rustgill mushroom</name>
    <name type="synonym">Gymnopilus spectabilis subsp. junonius</name>
    <dbReference type="NCBI Taxonomy" id="109634"/>
    <lineage>
        <taxon>Eukaryota</taxon>
        <taxon>Fungi</taxon>
        <taxon>Dikarya</taxon>
        <taxon>Basidiomycota</taxon>
        <taxon>Agaricomycotina</taxon>
        <taxon>Agaricomycetes</taxon>
        <taxon>Agaricomycetidae</taxon>
        <taxon>Agaricales</taxon>
        <taxon>Agaricineae</taxon>
        <taxon>Hymenogastraceae</taxon>
        <taxon>Gymnopilus</taxon>
    </lineage>
</organism>
<dbReference type="InterPro" id="IPR029058">
    <property type="entry name" value="AB_hydrolase_fold"/>
</dbReference>
<dbReference type="InterPro" id="IPR013094">
    <property type="entry name" value="AB_hydrolase_3"/>
</dbReference>
<sequence length="373" mass="41263">MSSPGSPPTLNGNVTLWGKLWILLTFLRFPLVLLYNLTVTRNSERNKHKSIARLIGDTATRWVSSRLSGPQLQYYFGTSPKTYKAYIKANKLPEVVDELSSGARLLWVGPKQTGNVLLYCHGGGFVTCLADFHLSYCQHLKAELESRLDGKPVGIAVLEYSLAPDFPFPTQLRQLIAAVEHLFSTGVQPDKLHLIGDSAGANLILQLLSHTLHPLPSELVPPSPLIGLSKKVRGIYLMSPWTGVTAGFPSSKANIDVEWVHQDLSIGMGQLILKPVPESQHVYIETAKAPKDWFSGVESITDRILVTYGQKECLVDPIKIVIEALQQYHSSVKVAVQEYGVHNDILQDLFAKEKKINSIALTVDDWLANGYTT</sequence>
<gene>
    <name evidence="4" type="ORF">CPB84DRAFT_1716611</name>
</gene>
<dbReference type="InterPro" id="IPR050300">
    <property type="entry name" value="GDXG_lipolytic_enzyme"/>
</dbReference>
<evidence type="ECO:0000256" key="1">
    <source>
        <dbReference type="ARBA" id="ARBA00022801"/>
    </source>
</evidence>
<keyword evidence="2" id="KW-0472">Membrane</keyword>
<dbReference type="OrthoDB" id="2152029at2759"/>
<dbReference type="PANTHER" id="PTHR48081:SF31">
    <property type="entry name" value="STERYL ACETYL HYDROLASE MUG81-RELATED"/>
    <property type="match status" value="1"/>
</dbReference>
<dbReference type="Gene3D" id="3.40.50.1820">
    <property type="entry name" value="alpha/beta hydrolase"/>
    <property type="match status" value="1"/>
</dbReference>
<keyword evidence="2" id="KW-0812">Transmembrane</keyword>
<dbReference type="SUPFAM" id="SSF53474">
    <property type="entry name" value="alpha/beta-Hydrolases"/>
    <property type="match status" value="1"/>
</dbReference>
<accession>A0A9P5TGC4</accession>
<evidence type="ECO:0000313" key="4">
    <source>
        <dbReference type="EMBL" id="KAF8871424.1"/>
    </source>
</evidence>
<feature type="transmembrane region" description="Helical" evidence="2">
    <location>
        <begin position="20"/>
        <end position="39"/>
    </location>
</feature>